<keyword evidence="6" id="KW-0472">Membrane</keyword>
<keyword evidence="2" id="KW-0488">Methylation</keyword>
<evidence type="ECO:0000256" key="3">
    <source>
        <dbReference type="ARBA" id="ARBA00022553"/>
    </source>
</evidence>
<dbReference type="EMBL" id="UYRU01051286">
    <property type="protein sequence ID" value="VDN11363.1"/>
    <property type="molecule type" value="Genomic_DNA"/>
</dbReference>
<dbReference type="Proteomes" id="UP000281553">
    <property type="component" value="Unassembled WGS sequence"/>
</dbReference>
<keyword evidence="8" id="KW-0636">Prenylation</keyword>
<dbReference type="GO" id="GO:0003723">
    <property type="term" value="F:RNA binding"/>
    <property type="evidence" value="ECO:0007669"/>
    <property type="project" value="UniProtKB-KW"/>
</dbReference>
<protein>
    <recommendedName>
        <fullName evidence="10">Cyclic nucleotide phosphodiesterase catalytic domain-containing protein</fullName>
    </recommendedName>
</protein>
<evidence type="ECO:0000256" key="4">
    <source>
        <dbReference type="ARBA" id="ARBA00022801"/>
    </source>
</evidence>
<dbReference type="InterPro" id="IPR009097">
    <property type="entry name" value="Cyclic_Pdiesterase"/>
</dbReference>
<evidence type="ECO:0000313" key="11">
    <source>
        <dbReference type="EMBL" id="VDN11363.1"/>
    </source>
</evidence>
<comment type="subcellular location">
    <subcellularLocation>
        <location evidence="1">Membrane</location>
        <topology evidence="1">Lipid-anchor</topology>
    </subcellularLocation>
</comment>
<dbReference type="PANTHER" id="PTHR10156">
    <property type="entry name" value="2',3'-CYCLIC-NUCLEOTIDE 3'-PHOSPHODIESTERASE"/>
    <property type="match status" value="1"/>
</dbReference>
<evidence type="ECO:0000256" key="9">
    <source>
        <dbReference type="SAM" id="MobiDB-lite"/>
    </source>
</evidence>
<keyword evidence="3" id="KW-0597">Phosphoprotein</keyword>
<sequence length="103" mass="10676">MVNPPFGVSDAAIASATETRSQGFPKPTRPHITSMFSGSGKVPGSKEYAESKAVAEALLGALHTVSISGLFVSTRVVGLRIHLDESLLGLWKGEDNAVLPGGT</sequence>
<name>A0A3P7LKK7_DIBLA</name>
<accession>A0A3P7LKK7</accession>
<dbReference type="InterPro" id="IPR047325">
    <property type="entry name" value="CNPase_cat"/>
</dbReference>
<gene>
    <name evidence="11" type="ORF">DILT_LOCUS7194</name>
</gene>
<evidence type="ECO:0000256" key="5">
    <source>
        <dbReference type="ARBA" id="ARBA00022884"/>
    </source>
</evidence>
<reference evidence="11 12" key="1">
    <citation type="submission" date="2018-11" db="EMBL/GenBank/DDBJ databases">
        <authorList>
            <consortium name="Pathogen Informatics"/>
        </authorList>
    </citation>
    <scope>NUCLEOTIDE SEQUENCE [LARGE SCALE GENOMIC DNA]</scope>
</reference>
<keyword evidence="5" id="KW-0694">RNA-binding</keyword>
<evidence type="ECO:0000259" key="10">
    <source>
        <dbReference type="Pfam" id="PF05881"/>
    </source>
</evidence>
<proteinExistence type="predicted"/>
<dbReference type="OrthoDB" id="3231855at2759"/>
<evidence type="ECO:0000256" key="7">
    <source>
        <dbReference type="ARBA" id="ARBA00023288"/>
    </source>
</evidence>
<evidence type="ECO:0000256" key="1">
    <source>
        <dbReference type="ARBA" id="ARBA00004635"/>
    </source>
</evidence>
<dbReference type="GO" id="GO:0016020">
    <property type="term" value="C:membrane"/>
    <property type="evidence" value="ECO:0007669"/>
    <property type="project" value="UniProtKB-SubCell"/>
</dbReference>
<keyword evidence="4" id="KW-0378">Hydrolase</keyword>
<evidence type="ECO:0000256" key="6">
    <source>
        <dbReference type="ARBA" id="ARBA00023136"/>
    </source>
</evidence>
<dbReference type="GO" id="GO:0009214">
    <property type="term" value="P:cyclic nucleotide catabolic process"/>
    <property type="evidence" value="ECO:0007669"/>
    <property type="project" value="InterPro"/>
</dbReference>
<keyword evidence="12" id="KW-1185">Reference proteome</keyword>
<dbReference type="GO" id="GO:0005737">
    <property type="term" value="C:cytoplasm"/>
    <property type="evidence" value="ECO:0007669"/>
    <property type="project" value="TreeGrafter"/>
</dbReference>
<dbReference type="Gene3D" id="3.90.1740.10">
    <property type="entry name" value="2',3'-cyclic nucleotide 3'-phosphodiesterase superfamily"/>
    <property type="match status" value="1"/>
</dbReference>
<evidence type="ECO:0000256" key="2">
    <source>
        <dbReference type="ARBA" id="ARBA00022481"/>
    </source>
</evidence>
<evidence type="ECO:0000256" key="8">
    <source>
        <dbReference type="ARBA" id="ARBA00023289"/>
    </source>
</evidence>
<dbReference type="InterPro" id="IPR008431">
    <property type="entry name" value="CNPase"/>
</dbReference>
<dbReference type="Pfam" id="PF05881">
    <property type="entry name" value="CNPase"/>
    <property type="match status" value="1"/>
</dbReference>
<keyword evidence="7" id="KW-0449">Lipoprotein</keyword>
<dbReference type="PANTHER" id="PTHR10156:SF0">
    <property type="entry name" value="2',3'-CYCLIC-NUCLEOTIDE 3'-PHOSPHODIESTERASE"/>
    <property type="match status" value="1"/>
</dbReference>
<evidence type="ECO:0000313" key="12">
    <source>
        <dbReference type="Proteomes" id="UP000281553"/>
    </source>
</evidence>
<dbReference type="SUPFAM" id="SSF55144">
    <property type="entry name" value="LigT-like"/>
    <property type="match status" value="1"/>
</dbReference>
<feature type="region of interest" description="Disordered" evidence="9">
    <location>
        <begin position="17"/>
        <end position="42"/>
    </location>
</feature>
<organism evidence="11 12">
    <name type="scientific">Dibothriocephalus latus</name>
    <name type="common">Fish tapeworm</name>
    <name type="synonym">Diphyllobothrium latum</name>
    <dbReference type="NCBI Taxonomy" id="60516"/>
    <lineage>
        <taxon>Eukaryota</taxon>
        <taxon>Metazoa</taxon>
        <taxon>Spiralia</taxon>
        <taxon>Lophotrochozoa</taxon>
        <taxon>Platyhelminthes</taxon>
        <taxon>Cestoda</taxon>
        <taxon>Eucestoda</taxon>
        <taxon>Diphyllobothriidea</taxon>
        <taxon>Diphyllobothriidae</taxon>
        <taxon>Dibothriocephalus</taxon>
    </lineage>
</organism>
<dbReference type="AlphaFoldDB" id="A0A3P7LKK7"/>
<feature type="domain" description="Cyclic nucleotide phosphodiesterase catalytic" evidence="10">
    <location>
        <begin position="30"/>
        <end position="96"/>
    </location>
</feature>
<dbReference type="GO" id="GO:0004113">
    <property type="term" value="F:2',3'-cyclic-nucleotide 3'-phosphodiesterase activity"/>
    <property type="evidence" value="ECO:0007669"/>
    <property type="project" value="InterPro"/>
</dbReference>